<feature type="region of interest" description="Disordered" evidence="1">
    <location>
        <begin position="1"/>
        <end position="23"/>
    </location>
</feature>
<evidence type="ECO:0000313" key="4">
    <source>
        <dbReference type="Proteomes" id="UP001430953"/>
    </source>
</evidence>
<evidence type="ECO:0008006" key="5">
    <source>
        <dbReference type="Google" id="ProtNLM"/>
    </source>
</evidence>
<organism evidence="3 4">
    <name type="scientific">Cardiocondyla obscurior</name>
    <dbReference type="NCBI Taxonomy" id="286306"/>
    <lineage>
        <taxon>Eukaryota</taxon>
        <taxon>Metazoa</taxon>
        <taxon>Ecdysozoa</taxon>
        <taxon>Arthropoda</taxon>
        <taxon>Hexapoda</taxon>
        <taxon>Insecta</taxon>
        <taxon>Pterygota</taxon>
        <taxon>Neoptera</taxon>
        <taxon>Endopterygota</taxon>
        <taxon>Hymenoptera</taxon>
        <taxon>Apocrita</taxon>
        <taxon>Aculeata</taxon>
        <taxon>Formicoidea</taxon>
        <taxon>Formicidae</taxon>
        <taxon>Myrmicinae</taxon>
        <taxon>Cardiocondyla</taxon>
    </lineage>
</organism>
<proteinExistence type="predicted"/>
<evidence type="ECO:0000256" key="2">
    <source>
        <dbReference type="SAM" id="Phobius"/>
    </source>
</evidence>
<evidence type="ECO:0000256" key="1">
    <source>
        <dbReference type="SAM" id="MobiDB-lite"/>
    </source>
</evidence>
<name>A0AAW2EZ09_9HYME</name>
<evidence type="ECO:0000313" key="3">
    <source>
        <dbReference type="EMBL" id="KAL0107654.1"/>
    </source>
</evidence>
<feature type="compositionally biased region" description="Basic residues" evidence="1">
    <location>
        <begin position="1"/>
        <end position="17"/>
    </location>
</feature>
<feature type="transmembrane region" description="Helical" evidence="2">
    <location>
        <begin position="133"/>
        <end position="153"/>
    </location>
</feature>
<feature type="compositionally biased region" description="Basic and acidic residues" evidence="1">
    <location>
        <begin position="54"/>
        <end position="81"/>
    </location>
</feature>
<sequence length="176" mass="21386">MRAARQRARKGIPRRRRIPDESDRRSSIQSINLIVNHLAALFIARIFSRSRVEDSRKKEREKKRQREKERERERERGREGDQDGYTYYTRVSVQRRRGREGWNKKATGYVSFLLACRHLYPDRHLRHTTKISIFVFLFSFFFFLLFFLSMYALSIKSTHFVETFARFNKCHLQLFT</sequence>
<keyword evidence="2" id="KW-0812">Transmembrane</keyword>
<feature type="region of interest" description="Disordered" evidence="1">
    <location>
        <begin position="54"/>
        <end position="82"/>
    </location>
</feature>
<dbReference type="AlphaFoldDB" id="A0AAW2EZ09"/>
<comment type="caution">
    <text evidence="3">The sequence shown here is derived from an EMBL/GenBank/DDBJ whole genome shotgun (WGS) entry which is preliminary data.</text>
</comment>
<reference evidence="3 4" key="1">
    <citation type="submission" date="2023-03" db="EMBL/GenBank/DDBJ databases">
        <title>High recombination rates correlate with genetic variation in Cardiocondyla obscurior ants.</title>
        <authorList>
            <person name="Errbii M."/>
        </authorList>
    </citation>
    <scope>NUCLEOTIDE SEQUENCE [LARGE SCALE GENOMIC DNA]</scope>
    <source>
        <strain evidence="3">Alpha-2009</strain>
        <tissue evidence="3">Whole body</tissue>
    </source>
</reference>
<protein>
    <recommendedName>
        <fullName evidence="5">Transmembrane protein</fullName>
    </recommendedName>
</protein>
<accession>A0AAW2EZ09</accession>
<dbReference type="EMBL" id="JADYXP020000016">
    <property type="protein sequence ID" value="KAL0107654.1"/>
    <property type="molecule type" value="Genomic_DNA"/>
</dbReference>
<keyword evidence="4" id="KW-1185">Reference proteome</keyword>
<keyword evidence="2" id="KW-0472">Membrane</keyword>
<dbReference type="Proteomes" id="UP001430953">
    <property type="component" value="Unassembled WGS sequence"/>
</dbReference>
<keyword evidence="2" id="KW-1133">Transmembrane helix</keyword>
<gene>
    <name evidence="3" type="ORF">PUN28_014753</name>
</gene>